<dbReference type="Pfam" id="PF00582">
    <property type="entry name" value="Usp"/>
    <property type="match status" value="1"/>
</dbReference>
<dbReference type="PANTHER" id="PTHR46268">
    <property type="entry name" value="STRESS RESPONSE PROTEIN NHAX"/>
    <property type="match status" value="1"/>
</dbReference>
<feature type="domain" description="UspA" evidence="2">
    <location>
        <begin position="14"/>
        <end position="150"/>
    </location>
</feature>
<evidence type="ECO:0000313" key="4">
    <source>
        <dbReference type="Proteomes" id="UP000193136"/>
    </source>
</evidence>
<proteinExistence type="inferred from homology"/>
<dbReference type="Gene3D" id="3.40.50.620">
    <property type="entry name" value="HUPs"/>
    <property type="match status" value="1"/>
</dbReference>
<evidence type="ECO:0000256" key="1">
    <source>
        <dbReference type="ARBA" id="ARBA00008791"/>
    </source>
</evidence>
<dbReference type="InterPro" id="IPR006015">
    <property type="entry name" value="Universal_stress_UspA"/>
</dbReference>
<evidence type="ECO:0000259" key="2">
    <source>
        <dbReference type="Pfam" id="PF00582"/>
    </source>
</evidence>
<name>A0A1X0Y333_9BACT</name>
<dbReference type="CDD" id="cd00293">
    <property type="entry name" value="USP-like"/>
    <property type="match status" value="1"/>
</dbReference>
<sequence>MSCCRRFPLKRALRILVPIDFSSYSWQTLHFALSLQDMLEPVLVLLHVLPVADYSELGLSIGMDQSPPERDVLQHLQREAVSHLPAVNAPKVLYRVGHGVPFTEICRFAEEEKVDLIVIGTHGRTGLSHLLIGSTAERVVRHASCPVLSIKPKLL</sequence>
<dbReference type="InterPro" id="IPR006016">
    <property type="entry name" value="UspA"/>
</dbReference>
<protein>
    <recommendedName>
        <fullName evidence="2">UspA domain-containing protein</fullName>
    </recommendedName>
</protein>
<comment type="similarity">
    <text evidence="1">Belongs to the universal stress protein A family.</text>
</comment>
<dbReference type="STRING" id="1969733.B5V00_09490"/>
<dbReference type="AlphaFoldDB" id="A0A1X0Y333"/>
<dbReference type="EMBL" id="NAAD01000011">
    <property type="protein sequence ID" value="ORJ59508.1"/>
    <property type="molecule type" value="Genomic_DNA"/>
</dbReference>
<reference evidence="3 4" key="1">
    <citation type="submission" date="2017-03" db="EMBL/GenBank/DDBJ databases">
        <title>Genome sequence of Geothermobacter sp. EPR-M, Deep-Sea Iron Reducer.</title>
        <authorList>
            <person name="Tully B."/>
            <person name="Savalia P."/>
            <person name="Abuyen K."/>
            <person name="Baughan C."/>
            <person name="Romero E."/>
            <person name="Ronkowski C."/>
            <person name="Torres B."/>
            <person name="Tremblay J."/>
            <person name="Trujillo A."/>
            <person name="Tyler M."/>
            <person name="Perez-Rodriguez I."/>
            <person name="Amend J."/>
        </authorList>
    </citation>
    <scope>NUCLEOTIDE SEQUENCE [LARGE SCALE GENOMIC DNA]</scope>
    <source>
        <strain evidence="3 4">EPR-M</strain>
    </source>
</reference>
<dbReference type="PRINTS" id="PR01438">
    <property type="entry name" value="UNVRSLSTRESS"/>
</dbReference>
<comment type="caution">
    <text evidence="3">The sequence shown here is derived from an EMBL/GenBank/DDBJ whole genome shotgun (WGS) entry which is preliminary data.</text>
</comment>
<evidence type="ECO:0000313" key="3">
    <source>
        <dbReference type="EMBL" id="ORJ59508.1"/>
    </source>
</evidence>
<dbReference type="SUPFAM" id="SSF52402">
    <property type="entry name" value="Adenine nucleotide alpha hydrolases-like"/>
    <property type="match status" value="1"/>
</dbReference>
<accession>A0A1X0Y333</accession>
<dbReference type="PANTHER" id="PTHR46268:SF22">
    <property type="entry name" value="SENSOR PROTEIN KDPD-RELATED"/>
    <property type="match status" value="1"/>
</dbReference>
<dbReference type="InterPro" id="IPR014729">
    <property type="entry name" value="Rossmann-like_a/b/a_fold"/>
</dbReference>
<organism evidence="3 4">
    <name type="scientific">Geothermobacter hydrogeniphilus</name>
    <dbReference type="NCBI Taxonomy" id="1969733"/>
    <lineage>
        <taxon>Bacteria</taxon>
        <taxon>Pseudomonadati</taxon>
        <taxon>Thermodesulfobacteriota</taxon>
        <taxon>Desulfuromonadia</taxon>
        <taxon>Desulfuromonadales</taxon>
        <taxon>Geothermobacteraceae</taxon>
        <taxon>Geothermobacter</taxon>
    </lineage>
</organism>
<dbReference type="Proteomes" id="UP000193136">
    <property type="component" value="Unassembled WGS sequence"/>
</dbReference>
<gene>
    <name evidence="3" type="ORF">B5V00_09490</name>
</gene>
<keyword evidence="4" id="KW-1185">Reference proteome</keyword>